<dbReference type="PANTHER" id="PTHR47234:SF2">
    <property type="entry name" value="TONB-DEPENDENT RECEPTOR"/>
    <property type="match status" value="1"/>
</dbReference>
<dbReference type="Gene3D" id="2.170.130.10">
    <property type="entry name" value="TonB-dependent receptor, plug domain"/>
    <property type="match status" value="1"/>
</dbReference>
<evidence type="ECO:0000313" key="15">
    <source>
        <dbReference type="EMBL" id="MFD1190829.1"/>
    </source>
</evidence>
<keyword evidence="6 11" id="KW-0798">TonB box</keyword>
<dbReference type="InterPro" id="IPR012910">
    <property type="entry name" value="Plug_dom"/>
</dbReference>
<evidence type="ECO:0000256" key="9">
    <source>
        <dbReference type="PROSITE-ProRule" id="PRU01360"/>
    </source>
</evidence>
<evidence type="ECO:0000256" key="1">
    <source>
        <dbReference type="ARBA" id="ARBA00004571"/>
    </source>
</evidence>
<dbReference type="Pfam" id="PF07715">
    <property type="entry name" value="Plug"/>
    <property type="match status" value="1"/>
</dbReference>
<evidence type="ECO:0000256" key="11">
    <source>
        <dbReference type="RuleBase" id="RU003357"/>
    </source>
</evidence>
<dbReference type="Pfam" id="PF00593">
    <property type="entry name" value="TonB_dep_Rec_b-barrel"/>
    <property type="match status" value="1"/>
</dbReference>
<feature type="short sequence motif" description="TonB C-terminal box" evidence="10">
    <location>
        <begin position="971"/>
        <end position="988"/>
    </location>
</feature>
<dbReference type="InterPro" id="IPR039426">
    <property type="entry name" value="TonB-dep_rcpt-like"/>
</dbReference>
<comment type="similarity">
    <text evidence="9 11">Belongs to the TonB-dependent receptor family.</text>
</comment>
<keyword evidence="3 9" id="KW-1134">Transmembrane beta strand</keyword>
<dbReference type="InterPro" id="IPR000531">
    <property type="entry name" value="Beta-barrel_TonB"/>
</dbReference>
<evidence type="ECO:0000256" key="6">
    <source>
        <dbReference type="ARBA" id="ARBA00023077"/>
    </source>
</evidence>
<organism evidence="15 16">
    <name type="scientific">Phenylobacterium conjunctum</name>
    <dbReference type="NCBI Taxonomy" id="1298959"/>
    <lineage>
        <taxon>Bacteria</taxon>
        <taxon>Pseudomonadati</taxon>
        <taxon>Pseudomonadota</taxon>
        <taxon>Alphaproteobacteria</taxon>
        <taxon>Caulobacterales</taxon>
        <taxon>Caulobacteraceae</taxon>
        <taxon>Phenylobacterium</taxon>
    </lineage>
</organism>
<evidence type="ECO:0000259" key="13">
    <source>
        <dbReference type="Pfam" id="PF00593"/>
    </source>
</evidence>
<feature type="domain" description="TonB-dependent receptor-like beta-barrel" evidence="13">
    <location>
        <begin position="414"/>
        <end position="946"/>
    </location>
</feature>
<evidence type="ECO:0000256" key="7">
    <source>
        <dbReference type="ARBA" id="ARBA00023136"/>
    </source>
</evidence>
<gene>
    <name evidence="15" type="ORF">ACFQ27_09585</name>
</gene>
<protein>
    <submittedName>
        <fullName evidence="15">TonB-dependent receptor plug domain-containing protein</fullName>
    </submittedName>
</protein>
<evidence type="ECO:0000256" key="12">
    <source>
        <dbReference type="SAM" id="SignalP"/>
    </source>
</evidence>
<evidence type="ECO:0000256" key="3">
    <source>
        <dbReference type="ARBA" id="ARBA00022452"/>
    </source>
</evidence>
<keyword evidence="7 9" id="KW-0472">Membrane</keyword>
<feature type="domain" description="TonB-dependent receptor plug" evidence="14">
    <location>
        <begin position="54"/>
        <end position="166"/>
    </location>
</feature>
<evidence type="ECO:0000256" key="4">
    <source>
        <dbReference type="ARBA" id="ARBA00022692"/>
    </source>
</evidence>
<dbReference type="EMBL" id="JBHTLQ010000017">
    <property type="protein sequence ID" value="MFD1190829.1"/>
    <property type="molecule type" value="Genomic_DNA"/>
</dbReference>
<dbReference type="RefSeq" id="WP_374348406.1">
    <property type="nucleotide sequence ID" value="NZ_JBHTLQ010000017.1"/>
</dbReference>
<comment type="subcellular location">
    <subcellularLocation>
        <location evidence="1 9">Cell outer membrane</location>
        <topology evidence="1 9">Multi-pass membrane protein</topology>
    </subcellularLocation>
</comment>
<sequence>MKTNSMRERLLASSMICGAAFAALAVTPAFAADETEVQEIVVTGSRIPTPNLTSVSPVTAIGAADIKAQGVTRVEDMINSLPQAFAAQGSGISNGSNGTATVNLRGLGASRTLVLIDGRRVGPGNPSSATSPAVDLNFIPSSMVERVDVLTGGASAVYGADAVAGVVNFIMKKDFEGVSINAQWSTYQHNNHDDSLQAMIKAKAKTANDPSQFALPKDNVRDGDGAEVTLTMGVNSPDGKGNITAYASFRSINKVMQGDRDYSVCTLNSGNAFSCGGSGTASPARFGSFTVSGNTFRPRVAATDVYNFGPTNYFQRPDERYMLGAFAHYQVADWAEVYSQVMFMDDRSVAQIAPGGIFAGGGATPTESGFDINCDNPFMTATQQTQLCGANAGTTAVQRVLVAKRNVEGGGRQSEFRHQSYRYVVGMQGNLADNWTYDAYMEYSATKYDSSAQNYFMSPRIANALQARRDATGKIVCVSAITGTDKACVPYNIFQEGQVTQAALNYLQVPSYVFGNASERVVSANVGGDLTPYGIKSPFADDGVGVSFGAEYRREHIDFKSDYLSQAGLLSGAGGASPPIDAGFDVYEIFGEARVPLAQDKPLIKSLTAEFAYRYSDYSYGKQTNTYKAGGDWEPIDGLRLRAAYQRSVRAPNVVELYGPQNVVLDGTTDPCAGLTAGNALVAQCAKAFNLTTAQVLAIEKNPAAQYYGLTGGNPNLNPETSDTVTVGFVAQPSFLPGSNFSLDWFDIKVEDYISGIGADTIIKNCVNNLDAYFCGLVKRDSNGSIWLSQNGYVVDTTLNTGSLRTRGIDVAANYRFNLDDLGLEGMGSVTTQFTGTWLDKLETQSLPGGPKVDCAGVFGSICLGLGGSTTPNPEWRHKFRVEWATPFPADLKLSAQWRYFSKVDHESPATAPKTETKLDARSYLDLLATFNVMDNYSFRLGVNNVLDKDPPLTGQSNCPSGSCNGNTFPQMYDSLGRYFFVGVTADF</sequence>
<keyword evidence="15" id="KW-0675">Receptor</keyword>
<evidence type="ECO:0000256" key="2">
    <source>
        <dbReference type="ARBA" id="ARBA00022448"/>
    </source>
</evidence>
<evidence type="ECO:0000313" key="16">
    <source>
        <dbReference type="Proteomes" id="UP001597216"/>
    </source>
</evidence>
<dbReference type="SUPFAM" id="SSF56935">
    <property type="entry name" value="Porins"/>
    <property type="match status" value="1"/>
</dbReference>
<feature type="chain" id="PRO_5047383536" evidence="12">
    <location>
        <begin position="32"/>
        <end position="988"/>
    </location>
</feature>
<dbReference type="PROSITE" id="PS52016">
    <property type="entry name" value="TONB_DEPENDENT_REC_3"/>
    <property type="match status" value="1"/>
</dbReference>
<evidence type="ECO:0000259" key="14">
    <source>
        <dbReference type="Pfam" id="PF07715"/>
    </source>
</evidence>
<dbReference type="PROSITE" id="PS01156">
    <property type="entry name" value="TONB_DEPENDENT_REC_2"/>
    <property type="match status" value="1"/>
</dbReference>
<keyword evidence="2 9" id="KW-0813">Transport</keyword>
<proteinExistence type="inferred from homology"/>
<accession>A0ABW3T0Z5</accession>
<keyword evidence="8 9" id="KW-0998">Cell outer membrane</keyword>
<dbReference type="Proteomes" id="UP001597216">
    <property type="component" value="Unassembled WGS sequence"/>
</dbReference>
<dbReference type="InterPro" id="IPR036942">
    <property type="entry name" value="Beta-barrel_TonB_sf"/>
</dbReference>
<dbReference type="InterPro" id="IPR037066">
    <property type="entry name" value="Plug_dom_sf"/>
</dbReference>
<evidence type="ECO:0000256" key="10">
    <source>
        <dbReference type="PROSITE-ProRule" id="PRU10144"/>
    </source>
</evidence>
<keyword evidence="5 12" id="KW-0732">Signal</keyword>
<name>A0ABW3T0Z5_9CAUL</name>
<evidence type="ECO:0000256" key="8">
    <source>
        <dbReference type="ARBA" id="ARBA00023237"/>
    </source>
</evidence>
<evidence type="ECO:0000256" key="5">
    <source>
        <dbReference type="ARBA" id="ARBA00022729"/>
    </source>
</evidence>
<keyword evidence="16" id="KW-1185">Reference proteome</keyword>
<dbReference type="InterPro" id="IPR010917">
    <property type="entry name" value="TonB_rcpt_CS"/>
</dbReference>
<comment type="caution">
    <text evidence="15">The sequence shown here is derived from an EMBL/GenBank/DDBJ whole genome shotgun (WGS) entry which is preliminary data.</text>
</comment>
<reference evidence="16" key="1">
    <citation type="journal article" date="2019" name="Int. J. Syst. Evol. Microbiol.">
        <title>The Global Catalogue of Microorganisms (GCM) 10K type strain sequencing project: providing services to taxonomists for standard genome sequencing and annotation.</title>
        <authorList>
            <consortium name="The Broad Institute Genomics Platform"/>
            <consortium name="The Broad Institute Genome Sequencing Center for Infectious Disease"/>
            <person name="Wu L."/>
            <person name="Ma J."/>
        </authorList>
    </citation>
    <scope>NUCLEOTIDE SEQUENCE [LARGE SCALE GENOMIC DNA]</scope>
    <source>
        <strain evidence="16">CCUG 55074</strain>
    </source>
</reference>
<dbReference type="PANTHER" id="PTHR47234">
    <property type="match status" value="1"/>
</dbReference>
<keyword evidence="4 9" id="KW-0812">Transmembrane</keyword>
<feature type="signal peptide" evidence="12">
    <location>
        <begin position="1"/>
        <end position="31"/>
    </location>
</feature>
<dbReference type="Gene3D" id="2.40.170.20">
    <property type="entry name" value="TonB-dependent receptor, beta-barrel domain"/>
    <property type="match status" value="1"/>
</dbReference>